<reference evidence="1" key="1">
    <citation type="submission" date="2019-08" db="EMBL/GenBank/DDBJ databases">
        <authorList>
            <person name="Kucharzyk K."/>
            <person name="Murdoch R.W."/>
            <person name="Higgins S."/>
            <person name="Loffler F."/>
        </authorList>
    </citation>
    <scope>NUCLEOTIDE SEQUENCE</scope>
</reference>
<gene>
    <name evidence="1" type="ORF">SDC9_122967</name>
</gene>
<protein>
    <submittedName>
        <fullName evidence="1">Uncharacterized protein</fullName>
    </submittedName>
</protein>
<dbReference type="EMBL" id="VSSQ01026986">
    <property type="protein sequence ID" value="MPM75972.1"/>
    <property type="molecule type" value="Genomic_DNA"/>
</dbReference>
<proteinExistence type="predicted"/>
<accession>A0A645CGJ2</accession>
<dbReference type="SUPFAM" id="SSF101386">
    <property type="entry name" value="all-alpha NTP pyrophosphatases"/>
    <property type="match status" value="1"/>
</dbReference>
<organism evidence="1">
    <name type="scientific">bioreactor metagenome</name>
    <dbReference type="NCBI Taxonomy" id="1076179"/>
    <lineage>
        <taxon>unclassified sequences</taxon>
        <taxon>metagenomes</taxon>
        <taxon>ecological metagenomes</taxon>
    </lineage>
</organism>
<sequence length="74" mass="8304">MRAQKLAKRAEAAGGYISPYEKRKLSPDDTATKACELGERLFELAQEARAYGVDAEEALEVYNKTFVHKIKNTL</sequence>
<name>A0A645CGJ2_9ZZZZ</name>
<evidence type="ECO:0000313" key="1">
    <source>
        <dbReference type="EMBL" id="MPM75972.1"/>
    </source>
</evidence>
<dbReference type="AlphaFoldDB" id="A0A645CGJ2"/>
<comment type="caution">
    <text evidence="1">The sequence shown here is derived from an EMBL/GenBank/DDBJ whole genome shotgun (WGS) entry which is preliminary data.</text>
</comment>